<dbReference type="Gene3D" id="3.40.630.30">
    <property type="match status" value="1"/>
</dbReference>
<evidence type="ECO:0000313" key="7">
    <source>
        <dbReference type="Proteomes" id="UP000619376"/>
    </source>
</evidence>
<dbReference type="InterPro" id="IPR050832">
    <property type="entry name" value="Bact_Acetyltransf"/>
</dbReference>
<evidence type="ECO:0000256" key="1">
    <source>
        <dbReference type="ARBA" id="ARBA00022679"/>
    </source>
</evidence>
<dbReference type="InterPro" id="IPR016181">
    <property type="entry name" value="Acyl_CoA_acyltransferase"/>
</dbReference>
<dbReference type="PROSITE" id="PS51186">
    <property type="entry name" value="GNAT"/>
    <property type="match status" value="2"/>
</dbReference>
<evidence type="ECO:0000313" key="5">
    <source>
        <dbReference type="EMBL" id="MBB5377597.1"/>
    </source>
</evidence>
<evidence type="ECO:0000259" key="3">
    <source>
        <dbReference type="PROSITE" id="PS51186"/>
    </source>
</evidence>
<feature type="domain" description="N-acetyltransferase" evidence="3">
    <location>
        <begin position="4"/>
        <end position="152"/>
    </location>
</feature>
<reference evidence="4" key="1">
    <citation type="journal article" date="2014" name="Int. J. Syst. Evol. Microbiol.">
        <title>Complete genome of a new Firmicutes species belonging to the dominant human colonic microbiota ('Ruminococcus bicirculans') reveals two chromosomes and a selective capacity to utilize plant glucans.</title>
        <authorList>
            <consortium name="NISC Comparative Sequencing Program"/>
            <person name="Wegmann U."/>
            <person name="Louis P."/>
            <person name="Goesmann A."/>
            <person name="Henrissat B."/>
            <person name="Duncan S.H."/>
            <person name="Flint H.J."/>
        </authorList>
    </citation>
    <scope>NUCLEOTIDE SEQUENCE</scope>
    <source>
        <strain evidence="4">CGMCC 1.18437</strain>
    </source>
</reference>
<dbReference type="Proteomes" id="UP000619376">
    <property type="component" value="Unassembled WGS sequence"/>
</dbReference>
<comment type="caution">
    <text evidence="5">The sequence shown here is derived from an EMBL/GenBank/DDBJ whole genome shotgun (WGS) entry which is preliminary data.</text>
</comment>
<evidence type="ECO:0000313" key="6">
    <source>
        <dbReference type="Proteomes" id="UP000539473"/>
    </source>
</evidence>
<dbReference type="EMBL" id="BNAJ01000008">
    <property type="protein sequence ID" value="GHF51964.1"/>
    <property type="molecule type" value="Genomic_DNA"/>
</dbReference>
<reference evidence="4" key="4">
    <citation type="submission" date="2024-05" db="EMBL/GenBank/DDBJ databases">
        <authorList>
            <person name="Sun Q."/>
            <person name="Zhou Y."/>
        </authorList>
    </citation>
    <scope>NUCLEOTIDE SEQUENCE</scope>
    <source>
        <strain evidence="4">CGMCC 1.18437</strain>
    </source>
</reference>
<feature type="domain" description="N-acetyltransferase" evidence="3">
    <location>
        <begin position="182"/>
        <end position="322"/>
    </location>
</feature>
<organism evidence="5 6">
    <name type="scientific">Deinococcus metalli</name>
    <dbReference type="NCBI Taxonomy" id="1141878"/>
    <lineage>
        <taxon>Bacteria</taxon>
        <taxon>Thermotogati</taxon>
        <taxon>Deinococcota</taxon>
        <taxon>Deinococci</taxon>
        <taxon>Deinococcales</taxon>
        <taxon>Deinococcaceae</taxon>
        <taxon>Deinococcus</taxon>
    </lineage>
</organism>
<reference evidence="7" key="2">
    <citation type="journal article" date="2019" name="Int. J. Syst. Evol. Microbiol.">
        <title>The Global Catalogue of Microorganisms (GCM) 10K type strain sequencing project: providing services to taxonomists for standard genome sequencing and annotation.</title>
        <authorList>
            <consortium name="The Broad Institute Genomics Platform"/>
            <consortium name="The Broad Institute Genome Sequencing Center for Infectious Disease"/>
            <person name="Wu L."/>
            <person name="Ma J."/>
        </authorList>
    </citation>
    <scope>NUCLEOTIDE SEQUENCE [LARGE SCALE GENOMIC DNA]</scope>
    <source>
        <strain evidence="7">CGMCC 1.18437</strain>
    </source>
</reference>
<dbReference type="Proteomes" id="UP000539473">
    <property type="component" value="Unassembled WGS sequence"/>
</dbReference>
<dbReference type="Pfam" id="PF00583">
    <property type="entry name" value="Acetyltransf_1"/>
    <property type="match status" value="2"/>
</dbReference>
<dbReference type="RefSeq" id="WP_229832059.1">
    <property type="nucleotide sequence ID" value="NZ_BNAJ01000008.1"/>
</dbReference>
<keyword evidence="1 5" id="KW-0808">Transferase</keyword>
<keyword evidence="2" id="KW-0012">Acyltransferase</keyword>
<dbReference type="CDD" id="cd04301">
    <property type="entry name" value="NAT_SF"/>
    <property type="match status" value="1"/>
</dbReference>
<dbReference type="PANTHER" id="PTHR43877:SF6">
    <property type="entry name" value="GCN5-RELATED N-ACETYLTRANSFERASE"/>
    <property type="match status" value="1"/>
</dbReference>
<dbReference type="InterPro" id="IPR000182">
    <property type="entry name" value="GNAT_dom"/>
</dbReference>
<dbReference type="PANTHER" id="PTHR43877">
    <property type="entry name" value="AMINOALKYLPHOSPHONATE N-ACETYLTRANSFERASE-RELATED-RELATED"/>
    <property type="match status" value="1"/>
</dbReference>
<dbReference type="GO" id="GO:0016747">
    <property type="term" value="F:acyltransferase activity, transferring groups other than amino-acyl groups"/>
    <property type="evidence" value="ECO:0007669"/>
    <property type="project" value="InterPro"/>
</dbReference>
<protein>
    <submittedName>
        <fullName evidence="5">GNAT superfamily N-acetyltransferase</fullName>
    </submittedName>
    <submittedName>
        <fullName evidence="4">Phosphinothricin acetyltransferase</fullName>
    </submittedName>
</protein>
<sequence length="322" mass="35311">MTAGVIREATDADIPALVEIMNEVNPARPWTPQTLEHETHFLRTHPLGLHLAQWIVEDAGQPVATAAALQFAGMYHPDRYHAEVMVRPAAERRGIGTALAATLDAHLRARGAREVLAGAYEDQPHALAFLTTRGFTEAMRVWDNVLDLQGFDPAAWTGQGALPAGVRVLSYAQLEAELGPDAALRAYYDGFHEARADVPRTGDATELTLDDFRQRFDNPAMFPEGMLLAVTDAGEVVAVSELWRWTSDPRRLDTGLTGTRRAWRRRGLALALKLAAIRVALAHGAAEIWTGNATTNAPMLAINERLGFRPRPAFIEMKWGGV</sequence>
<gene>
    <name evidence="4" type="ORF">GCM10017781_30240</name>
    <name evidence="5" type="ORF">HNQ07_003096</name>
</gene>
<keyword evidence="7" id="KW-1185">Reference proteome</keyword>
<evidence type="ECO:0000313" key="4">
    <source>
        <dbReference type="EMBL" id="GHF51964.1"/>
    </source>
</evidence>
<evidence type="ECO:0000256" key="2">
    <source>
        <dbReference type="ARBA" id="ARBA00023315"/>
    </source>
</evidence>
<dbReference type="SUPFAM" id="SSF55729">
    <property type="entry name" value="Acyl-CoA N-acyltransferases (Nat)"/>
    <property type="match status" value="2"/>
</dbReference>
<dbReference type="AlphaFoldDB" id="A0A7W8KGB3"/>
<dbReference type="EMBL" id="JACHFK010000008">
    <property type="protein sequence ID" value="MBB5377597.1"/>
    <property type="molecule type" value="Genomic_DNA"/>
</dbReference>
<proteinExistence type="predicted"/>
<name>A0A7W8KGB3_9DEIO</name>
<accession>A0A7W8KGB3</accession>
<reference evidence="5 6" key="3">
    <citation type="submission" date="2020-08" db="EMBL/GenBank/DDBJ databases">
        <title>Genomic Encyclopedia of Type Strains, Phase IV (KMG-IV): sequencing the most valuable type-strain genomes for metagenomic binning, comparative biology and taxonomic classification.</title>
        <authorList>
            <person name="Goeker M."/>
        </authorList>
    </citation>
    <scope>NUCLEOTIDE SEQUENCE [LARGE SCALE GENOMIC DNA]</scope>
    <source>
        <strain evidence="5 6">DSM 27521</strain>
    </source>
</reference>